<dbReference type="InterPro" id="IPR050930">
    <property type="entry name" value="MFS_Vesicular_Transporter"/>
</dbReference>
<feature type="domain" description="Major facilitator superfamily (MFS) profile" evidence="7">
    <location>
        <begin position="1"/>
        <end position="418"/>
    </location>
</feature>
<evidence type="ECO:0000256" key="2">
    <source>
        <dbReference type="ARBA" id="ARBA00022448"/>
    </source>
</evidence>
<feature type="transmembrane region" description="Helical" evidence="6">
    <location>
        <begin position="7"/>
        <end position="27"/>
    </location>
</feature>
<reference evidence="8" key="1">
    <citation type="submission" date="2023-07" db="EMBL/GenBank/DDBJ databases">
        <authorList>
            <consortium name="AG Swart"/>
            <person name="Singh M."/>
            <person name="Singh A."/>
            <person name="Seah K."/>
            <person name="Emmerich C."/>
        </authorList>
    </citation>
    <scope>NUCLEOTIDE SEQUENCE</scope>
    <source>
        <strain evidence="8">DP1</strain>
    </source>
</reference>
<feature type="transmembrane region" description="Helical" evidence="6">
    <location>
        <begin position="167"/>
        <end position="185"/>
    </location>
</feature>
<accession>A0AAD1XFQ2</accession>
<feature type="transmembrane region" description="Helical" evidence="6">
    <location>
        <begin position="137"/>
        <end position="161"/>
    </location>
</feature>
<dbReference type="SUPFAM" id="SSF103473">
    <property type="entry name" value="MFS general substrate transporter"/>
    <property type="match status" value="1"/>
</dbReference>
<keyword evidence="4 6" id="KW-1133">Transmembrane helix</keyword>
<dbReference type="Proteomes" id="UP001295684">
    <property type="component" value="Unassembled WGS sequence"/>
</dbReference>
<dbReference type="InterPro" id="IPR011701">
    <property type="entry name" value="MFS"/>
</dbReference>
<evidence type="ECO:0000313" key="9">
    <source>
        <dbReference type="Proteomes" id="UP001295684"/>
    </source>
</evidence>
<gene>
    <name evidence="8" type="ORF">ECRASSUSDP1_LOCUS11155</name>
</gene>
<keyword evidence="3 6" id="KW-0812">Transmembrane</keyword>
<dbReference type="PROSITE" id="PS50850">
    <property type="entry name" value="MFS"/>
    <property type="match status" value="1"/>
</dbReference>
<feature type="transmembrane region" description="Helical" evidence="6">
    <location>
        <begin position="319"/>
        <end position="345"/>
    </location>
</feature>
<comment type="subcellular location">
    <subcellularLocation>
        <location evidence="1">Membrane</location>
        <topology evidence="1">Multi-pass membrane protein</topology>
    </subcellularLocation>
</comment>
<organism evidence="8 9">
    <name type="scientific">Euplotes crassus</name>
    <dbReference type="NCBI Taxonomy" id="5936"/>
    <lineage>
        <taxon>Eukaryota</taxon>
        <taxon>Sar</taxon>
        <taxon>Alveolata</taxon>
        <taxon>Ciliophora</taxon>
        <taxon>Intramacronucleata</taxon>
        <taxon>Spirotrichea</taxon>
        <taxon>Hypotrichia</taxon>
        <taxon>Euplotida</taxon>
        <taxon>Euplotidae</taxon>
        <taxon>Moneuplotes</taxon>
    </lineage>
</organism>
<dbReference type="GO" id="GO:0016020">
    <property type="term" value="C:membrane"/>
    <property type="evidence" value="ECO:0007669"/>
    <property type="project" value="UniProtKB-SubCell"/>
</dbReference>
<feature type="transmembrane region" description="Helical" evidence="6">
    <location>
        <begin position="227"/>
        <end position="245"/>
    </location>
</feature>
<dbReference type="PANTHER" id="PTHR23506:SF26">
    <property type="entry name" value="MFS-TYPE TRANSPORTER SLC18B1"/>
    <property type="match status" value="1"/>
</dbReference>
<evidence type="ECO:0000256" key="1">
    <source>
        <dbReference type="ARBA" id="ARBA00004141"/>
    </source>
</evidence>
<dbReference type="Pfam" id="PF07690">
    <property type="entry name" value="MFS_1"/>
    <property type="match status" value="1"/>
</dbReference>
<evidence type="ECO:0000259" key="7">
    <source>
        <dbReference type="PROSITE" id="PS50850"/>
    </source>
</evidence>
<comment type="caution">
    <text evidence="8">The sequence shown here is derived from an EMBL/GenBank/DDBJ whole genome shotgun (WGS) entry which is preliminary data.</text>
</comment>
<evidence type="ECO:0000256" key="3">
    <source>
        <dbReference type="ARBA" id="ARBA00022692"/>
    </source>
</evidence>
<dbReference type="Gene3D" id="1.20.1250.20">
    <property type="entry name" value="MFS general substrate transporter like domains"/>
    <property type="match status" value="1"/>
</dbReference>
<feature type="transmembrane region" description="Helical" evidence="6">
    <location>
        <begin position="70"/>
        <end position="91"/>
    </location>
</feature>
<dbReference type="InterPro" id="IPR020846">
    <property type="entry name" value="MFS_dom"/>
</dbReference>
<evidence type="ECO:0000256" key="4">
    <source>
        <dbReference type="ARBA" id="ARBA00022989"/>
    </source>
</evidence>
<name>A0AAD1XFQ2_EUPCR</name>
<dbReference type="InterPro" id="IPR036259">
    <property type="entry name" value="MFS_trans_sf"/>
</dbReference>
<feature type="transmembrane region" description="Helical" evidence="6">
    <location>
        <begin position="265"/>
        <end position="287"/>
    </location>
</feature>
<keyword evidence="9" id="KW-1185">Reference proteome</keyword>
<feature type="transmembrane region" description="Helical" evidence="6">
    <location>
        <begin position="391"/>
        <end position="412"/>
    </location>
</feature>
<dbReference type="PANTHER" id="PTHR23506">
    <property type="entry name" value="GH10249P"/>
    <property type="match status" value="1"/>
</dbReference>
<evidence type="ECO:0000313" key="8">
    <source>
        <dbReference type="EMBL" id="CAI2369851.1"/>
    </source>
</evidence>
<dbReference type="EMBL" id="CAMPGE010011009">
    <property type="protein sequence ID" value="CAI2369851.1"/>
    <property type="molecule type" value="Genomic_DNA"/>
</dbReference>
<feature type="transmembrane region" description="Helical" evidence="6">
    <location>
        <begin position="39"/>
        <end position="58"/>
    </location>
</feature>
<evidence type="ECO:0000256" key="5">
    <source>
        <dbReference type="ARBA" id="ARBA00023136"/>
    </source>
</evidence>
<dbReference type="AlphaFoldDB" id="A0AAD1XFQ2"/>
<sequence length="445" mass="49026">MNNLDYILLLSASLVANMIFMLVVPFLPLEFSRFNISETTFGIIFSMHPFSSMIGSIISGRIMGLLGRKFTLTIGSLVMGLCMVLFSSASYLENSTVVVGCCILSRAIQGFSASMIQTPSYAIISICYRENKQKYLGYYETSQGLGCVIGPVFGGILYAFFGFNITFYSLGGILISLSIILHFSLPNSLNETDETLLEVSHPRSDSPLSPHTPPAKVSYAQLFNSRIFSLSAVATVLSLVTYSYYMPVIPLELKEIGLSDVEVSLFFLASSAGYLVCSMFFVPYFIVKLDQRTFIAFALLFDGIDQLLIDPVFPIPRNLTVMIIGQFIVGVFCMCLMVSLLTVMINESESRFPEQKAYATDLSSGIFNAALQLGETIGPIFASFISSHYGLSTACKIVCLVTVLFSFIYGYFCIDFSLSSKTCESKIKEIDPETNGTNRALKTKH</sequence>
<evidence type="ECO:0000256" key="6">
    <source>
        <dbReference type="SAM" id="Phobius"/>
    </source>
</evidence>
<keyword evidence="2" id="KW-0813">Transport</keyword>
<dbReference type="GO" id="GO:0022857">
    <property type="term" value="F:transmembrane transporter activity"/>
    <property type="evidence" value="ECO:0007669"/>
    <property type="project" value="InterPro"/>
</dbReference>
<keyword evidence="5 6" id="KW-0472">Membrane</keyword>
<protein>
    <recommendedName>
        <fullName evidence="7">Major facilitator superfamily (MFS) profile domain-containing protein</fullName>
    </recommendedName>
</protein>
<proteinExistence type="predicted"/>